<evidence type="ECO:0000313" key="1">
    <source>
        <dbReference type="EMBL" id="GHF52184.1"/>
    </source>
</evidence>
<dbReference type="InterPro" id="IPR036412">
    <property type="entry name" value="HAD-like_sf"/>
</dbReference>
<reference evidence="1" key="2">
    <citation type="submission" date="2020-09" db="EMBL/GenBank/DDBJ databases">
        <authorList>
            <person name="Sun Q."/>
            <person name="Ohkuma M."/>
        </authorList>
    </citation>
    <scope>NUCLEOTIDE SEQUENCE</scope>
    <source>
        <strain evidence="1">JCM 4059</strain>
    </source>
</reference>
<evidence type="ECO:0008006" key="3">
    <source>
        <dbReference type="Google" id="ProtNLM"/>
    </source>
</evidence>
<comment type="caution">
    <text evidence="1">The sequence shown here is derived from an EMBL/GenBank/DDBJ whole genome shotgun (WGS) entry which is preliminary data.</text>
</comment>
<dbReference type="Proteomes" id="UP000638313">
    <property type="component" value="Unassembled WGS sequence"/>
</dbReference>
<dbReference type="RefSeq" id="WP_190130738.1">
    <property type="nucleotide sequence ID" value="NZ_BNBD01000007.1"/>
</dbReference>
<dbReference type="Gene3D" id="3.40.50.1000">
    <property type="entry name" value="HAD superfamily/HAD-like"/>
    <property type="match status" value="1"/>
</dbReference>
<accession>A0A919B410</accession>
<organism evidence="1 2">
    <name type="scientific">Streptomyces mashuensis</name>
    <dbReference type="NCBI Taxonomy" id="33904"/>
    <lineage>
        <taxon>Bacteria</taxon>
        <taxon>Bacillati</taxon>
        <taxon>Actinomycetota</taxon>
        <taxon>Actinomycetes</taxon>
        <taxon>Kitasatosporales</taxon>
        <taxon>Streptomycetaceae</taxon>
        <taxon>Streptomyces</taxon>
    </lineage>
</organism>
<dbReference type="PANTHER" id="PTHR43611">
    <property type="entry name" value="ALPHA-D-GLUCOSE 1-PHOSPHATE PHOSPHATASE"/>
    <property type="match status" value="1"/>
</dbReference>
<dbReference type="SFLD" id="SFLDS00003">
    <property type="entry name" value="Haloacid_Dehalogenase"/>
    <property type="match status" value="1"/>
</dbReference>
<dbReference type="InterPro" id="IPR023214">
    <property type="entry name" value="HAD_sf"/>
</dbReference>
<dbReference type="PANTHER" id="PTHR43611:SF3">
    <property type="entry name" value="FLAVIN MONONUCLEOTIDE HYDROLASE 1, CHLOROPLATIC"/>
    <property type="match status" value="1"/>
</dbReference>
<keyword evidence="2" id="KW-1185">Reference proteome</keyword>
<sequence length="208" mass="22912">MIRTLFVDAGGVLYNNINEETDFLARVAGRHGADPGELLTRVLKAAPAYEDGGTHVHEVFRDLLEAEAPLDTGWLDRAYLESVRAYDDNFRALREARRDHPHLTVVLTNNEAEHWDRLKDAAHGHFGLFDVLCSSWRLGRVKPAREFFTAALHHVRAVPAETLVVDDRTAVLEVAAGLGMRTLHVGTPDVLAGRLAPAVRGDAVPTAL</sequence>
<dbReference type="AlphaFoldDB" id="A0A919B410"/>
<proteinExistence type="predicted"/>
<gene>
    <name evidence="1" type="ORF">GCM10010218_37000</name>
</gene>
<dbReference type="EMBL" id="BNBD01000007">
    <property type="protein sequence ID" value="GHF52184.1"/>
    <property type="molecule type" value="Genomic_DNA"/>
</dbReference>
<reference evidence="1" key="1">
    <citation type="journal article" date="2014" name="Int. J. Syst. Evol. Microbiol.">
        <title>Complete genome sequence of Corynebacterium casei LMG S-19264T (=DSM 44701T), isolated from a smear-ripened cheese.</title>
        <authorList>
            <consortium name="US DOE Joint Genome Institute (JGI-PGF)"/>
            <person name="Walter F."/>
            <person name="Albersmeier A."/>
            <person name="Kalinowski J."/>
            <person name="Ruckert C."/>
        </authorList>
    </citation>
    <scope>NUCLEOTIDE SEQUENCE</scope>
    <source>
        <strain evidence="1">JCM 4059</strain>
    </source>
</reference>
<dbReference type="Pfam" id="PF00702">
    <property type="entry name" value="Hydrolase"/>
    <property type="match status" value="1"/>
</dbReference>
<dbReference type="SFLD" id="SFLDG01129">
    <property type="entry name" value="C1.5:_HAD__Beta-PGM__Phosphata"/>
    <property type="match status" value="1"/>
</dbReference>
<protein>
    <recommendedName>
        <fullName evidence="3">Hydrolase</fullName>
    </recommendedName>
</protein>
<name>A0A919B410_9ACTN</name>
<dbReference type="SUPFAM" id="SSF56784">
    <property type="entry name" value="HAD-like"/>
    <property type="match status" value="1"/>
</dbReference>
<evidence type="ECO:0000313" key="2">
    <source>
        <dbReference type="Proteomes" id="UP000638313"/>
    </source>
</evidence>